<evidence type="ECO:0000256" key="6">
    <source>
        <dbReference type="RuleBase" id="RU003523"/>
    </source>
</evidence>
<comment type="pathway">
    <text evidence="1">Amino-acid biosynthesis; L-isoleucine biosynthesis; 2-oxobutanoate from pyruvate: step 1/3.</text>
</comment>
<dbReference type="PANTHER" id="PTHR43538:SF1">
    <property type="entry name" value="(R)-CITRAMALATE SYNTHASE"/>
    <property type="match status" value="1"/>
</dbReference>
<dbReference type="GO" id="GO:0009097">
    <property type="term" value="P:isoleucine biosynthetic process"/>
    <property type="evidence" value="ECO:0007669"/>
    <property type="project" value="UniProtKB-UniPathway"/>
</dbReference>
<comment type="catalytic activity">
    <reaction evidence="5">
        <text>pyruvate + acetyl-CoA + H2O = (3R)-citramalate + CoA + H(+)</text>
        <dbReference type="Rhea" id="RHEA:19045"/>
        <dbReference type="ChEBI" id="CHEBI:15361"/>
        <dbReference type="ChEBI" id="CHEBI:15377"/>
        <dbReference type="ChEBI" id="CHEBI:15378"/>
        <dbReference type="ChEBI" id="CHEBI:30934"/>
        <dbReference type="ChEBI" id="CHEBI:57287"/>
        <dbReference type="ChEBI" id="CHEBI:57288"/>
        <dbReference type="EC" id="2.3.3.21"/>
    </reaction>
</comment>
<proteinExistence type="inferred from homology"/>
<gene>
    <name evidence="8" type="ORF">COY52_01665</name>
</gene>
<feature type="domain" description="Pyruvate carboxyltransferase" evidence="7">
    <location>
        <begin position="2"/>
        <end position="138"/>
    </location>
</feature>
<dbReference type="GO" id="GO:0043714">
    <property type="term" value="F:(R)-citramalate synthase activity"/>
    <property type="evidence" value="ECO:0007669"/>
    <property type="project" value="UniProtKB-EC"/>
</dbReference>
<evidence type="ECO:0000256" key="5">
    <source>
        <dbReference type="ARBA" id="ARBA00048263"/>
    </source>
</evidence>
<dbReference type="Gene3D" id="3.20.20.70">
    <property type="entry name" value="Aldolase class I"/>
    <property type="match status" value="1"/>
</dbReference>
<sequence>MVKIYDTTLRDGAQGEGVSFSLEDKLKIAKKLDALGMHYIEGGWPGSNPKDIGFFQKVRSLRLKNSKIASFGSTRKPHKKAGEDTNLQTLVRAGTDVITVFGKSWLLHVKEVLKTTPEENMEMIRDTIAFLKEKTKEVFYD</sequence>
<feature type="non-terminal residue" evidence="8">
    <location>
        <position position="141"/>
    </location>
</feature>
<accession>A0A2M7SEQ2</accession>
<protein>
    <recommendedName>
        <fullName evidence="2">(R)-citramalate synthase</fullName>
        <ecNumber evidence="4">2.3.3.21</ecNumber>
    </recommendedName>
</protein>
<dbReference type="InterPro" id="IPR013785">
    <property type="entry name" value="Aldolase_TIM"/>
</dbReference>
<comment type="similarity">
    <text evidence="6">Belongs to the alpha-IPM synthase/homocitrate synthase family.</text>
</comment>
<evidence type="ECO:0000259" key="7">
    <source>
        <dbReference type="Pfam" id="PF00682"/>
    </source>
</evidence>
<keyword evidence="3 6" id="KW-0808">Transferase</keyword>
<evidence type="ECO:0000313" key="9">
    <source>
        <dbReference type="Proteomes" id="UP000229307"/>
    </source>
</evidence>
<evidence type="ECO:0000313" key="8">
    <source>
        <dbReference type="EMBL" id="PIZ18015.1"/>
    </source>
</evidence>
<dbReference type="GO" id="GO:0046912">
    <property type="term" value="F:acyltransferase activity, acyl groups converted into alkyl on transfer"/>
    <property type="evidence" value="ECO:0007669"/>
    <property type="project" value="InterPro"/>
</dbReference>
<dbReference type="PROSITE" id="PS00815">
    <property type="entry name" value="AIPM_HOMOCIT_SYNTH_1"/>
    <property type="match status" value="1"/>
</dbReference>
<evidence type="ECO:0000256" key="4">
    <source>
        <dbReference type="ARBA" id="ARBA00034330"/>
    </source>
</evidence>
<dbReference type="InterPro" id="IPR000891">
    <property type="entry name" value="PYR_CT"/>
</dbReference>
<dbReference type="SUPFAM" id="SSF51569">
    <property type="entry name" value="Aldolase"/>
    <property type="match status" value="1"/>
</dbReference>
<dbReference type="Proteomes" id="UP000229307">
    <property type="component" value="Unassembled WGS sequence"/>
</dbReference>
<dbReference type="PANTHER" id="PTHR43538">
    <property type="entry name" value="ALPHA-IPM SYNTHASE/HOMOCITRATE SYNTHASE"/>
    <property type="match status" value="1"/>
</dbReference>
<name>A0A2M7SEQ2_9BACT</name>
<dbReference type="InterPro" id="IPR005675">
    <property type="entry name" value="Citramal_synthase"/>
</dbReference>
<dbReference type="EC" id="2.3.3.21" evidence="4"/>
<dbReference type="UniPathway" id="UPA00047">
    <property type="reaction ID" value="UER00066"/>
</dbReference>
<comment type="caution">
    <text evidence="8">The sequence shown here is derived from an EMBL/GenBank/DDBJ whole genome shotgun (WGS) entry which is preliminary data.</text>
</comment>
<dbReference type="EMBL" id="PFMR01000050">
    <property type="protein sequence ID" value="PIZ18015.1"/>
    <property type="molecule type" value="Genomic_DNA"/>
</dbReference>
<dbReference type="AlphaFoldDB" id="A0A2M7SEQ2"/>
<evidence type="ECO:0000256" key="2">
    <source>
        <dbReference type="ARBA" id="ARBA00022325"/>
    </source>
</evidence>
<dbReference type="Pfam" id="PF00682">
    <property type="entry name" value="HMGL-like"/>
    <property type="match status" value="1"/>
</dbReference>
<organism evidence="8 9">
    <name type="scientific">Candidatus Desantisbacteria bacterium CG_4_10_14_0_8_um_filter_48_22</name>
    <dbReference type="NCBI Taxonomy" id="1974543"/>
    <lineage>
        <taxon>Bacteria</taxon>
        <taxon>Candidatus Desantisiibacteriota</taxon>
    </lineage>
</organism>
<dbReference type="InterPro" id="IPR002034">
    <property type="entry name" value="AIPM/Hcit_synth_CS"/>
</dbReference>
<evidence type="ECO:0000256" key="1">
    <source>
        <dbReference type="ARBA" id="ARBA00004743"/>
    </source>
</evidence>
<evidence type="ECO:0000256" key="3">
    <source>
        <dbReference type="ARBA" id="ARBA00022679"/>
    </source>
</evidence>
<reference evidence="9" key="1">
    <citation type="submission" date="2017-09" db="EMBL/GenBank/DDBJ databases">
        <title>Depth-based differentiation of microbial function through sediment-hosted aquifers and enrichment of novel symbionts in the deep terrestrial subsurface.</title>
        <authorList>
            <person name="Probst A.J."/>
            <person name="Ladd B."/>
            <person name="Jarett J.K."/>
            <person name="Geller-Mcgrath D.E."/>
            <person name="Sieber C.M.K."/>
            <person name="Emerson J.B."/>
            <person name="Anantharaman K."/>
            <person name="Thomas B.C."/>
            <person name="Malmstrom R."/>
            <person name="Stieglmeier M."/>
            <person name="Klingl A."/>
            <person name="Woyke T."/>
            <person name="Ryan C.M."/>
            <person name="Banfield J.F."/>
        </authorList>
    </citation>
    <scope>NUCLEOTIDE SEQUENCE [LARGE SCALE GENOMIC DNA]</scope>
</reference>